<feature type="compositionally biased region" description="Basic and acidic residues" evidence="1">
    <location>
        <begin position="176"/>
        <end position="187"/>
    </location>
</feature>
<feature type="compositionally biased region" description="Polar residues" evidence="1">
    <location>
        <begin position="391"/>
        <end position="405"/>
    </location>
</feature>
<reference evidence="2" key="3">
    <citation type="submission" date="2010-09" db="EMBL/GenBank/DDBJ databases">
        <title>Annotation of Gaeumannomyces graminis var. tritici R3-111a-1.</title>
        <authorList>
            <consortium name="The Broad Institute Genome Sequencing Platform"/>
            <person name="Ma L.-J."/>
            <person name="Dead R."/>
            <person name="Young S.K."/>
            <person name="Zeng Q."/>
            <person name="Gargeya S."/>
            <person name="Fitzgerald M."/>
            <person name="Haas B."/>
            <person name="Abouelleil A."/>
            <person name="Alvarado L."/>
            <person name="Arachchi H.M."/>
            <person name="Berlin A."/>
            <person name="Brown A."/>
            <person name="Chapman S.B."/>
            <person name="Chen Z."/>
            <person name="Dunbar C."/>
            <person name="Freedman E."/>
            <person name="Gearin G."/>
            <person name="Gellesch M."/>
            <person name="Goldberg J."/>
            <person name="Griggs A."/>
            <person name="Gujja S."/>
            <person name="Heiman D."/>
            <person name="Howarth C."/>
            <person name="Larson L."/>
            <person name="Lui A."/>
            <person name="MacDonald P.J.P."/>
            <person name="Mehta T."/>
            <person name="Montmayeur A."/>
            <person name="Murphy C."/>
            <person name="Neiman D."/>
            <person name="Pearson M."/>
            <person name="Priest M."/>
            <person name="Roberts A."/>
            <person name="Saif S."/>
            <person name="Shea T."/>
            <person name="Shenoy N."/>
            <person name="Sisk P."/>
            <person name="Stolte C."/>
            <person name="Sykes S."/>
            <person name="Yandava C."/>
            <person name="Wortman J."/>
            <person name="Nusbaum C."/>
            <person name="Birren B."/>
        </authorList>
    </citation>
    <scope>NUCLEOTIDE SEQUENCE</scope>
    <source>
        <strain evidence="2">R3-111a-1</strain>
    </source>
</reference>
<feature type="compositionally biased region" description="Polar residues" evidence="1">
    <location>
        <begin position="433"/>
        <end position="445"/>
    </location>
</feature>
<dbReference type="OrthoDB" id="4835412at2759"/>
<accession>J3PJ15</accession>
<dbReference type="EMBL" id="GL385409">
    <property type="protein sequence ID" value="EJT68904.1"/>
    <property type="molecule type" value="Genomic_DNA"/>
</dbReference>
<sequence>MSYIQQRFTQFALLVDELQVLYEEYEAEKRDRDAPFQQRQSELEIELKTLKQDREAASKEVEQKYKPRFDKLTWFIPQPQPDQAAESPASPNVGPGVRGGRNTGDRLSNDDGSAHDDGSEDDDDGSGHDDDGSGHDDGSENNDGLEDNDDGSDYSDSESEDSGGESENNDDGPADNDNRSAHNHDEPTSAASISPRAFRKCRLTAKARSDLERPNKRRRRGGKAASSGSTSIQPISGEFYQVYWHGAKTRSGTRSGTPYVALCLPTGNFDTVGISGSIYDTPLVRSIPKCYRTHTRTNKILGWDNDYQDGGTKASQRKFPFLFFTGDVQVPPEGELSIPKKGKVLSWVAANDIQPLDLNDSTTSGFPGHATVVAFASKLLHQHGSATAINNQSFATDSGPLSNAGNDDGFGDQSQAEGSQEALAVIASAGLLASTSEPSRRSANAEQPAADTFRSEPKPAPSDRADSSAPAAFDIIVQRLYSQLLDEDADTAQSGLTSVIHLPNNSEDSKPGPDNRPNSENRPSFGDNRPSFEDNRPSSEDSRPNFQNNRPRPEDNRQDIRAEIVTVTSLFGKFRNGVVPVPRGPRQRHPPVLVLRVDVGLACGEQMLDDGLAPVLRGPRQGRPAISIFTCAG</sequence>
<dbReference type="AlphaFoldDB" id="J3PJ15"/>
<dbReference type="HOGENOM" id="CLU_432143_0_0_1"/>
<proteinExistence type="predicted"/>
<reference evidence="3" key="4">
    <citation type="journal article" date="2015" name="G3 (Bethesda)">
        <title>Genome sequences of three phytopathogenic species of the Magnaporthaceae family of fungi.</title>
        <authorList>
            <person name="Okagaki L.H."/>
            <person name="Nunes C.C."/>
            <person name="Sailsbery J."/>
            <person name="Clay B."/>
            <person name="Brown D."/>
            <person name="John T."/>
            <person name="Oh Y."/>
            <person name="Young N."/>
            <person name="Fitzgerald M."/>
            <person name="Haas B.J."/>
            <person name="Zeng Q."/>
            <person name="Young S."/>
            <person name="Adiconis X."/>
            <person name="Fan L."/>
            <person name="Levin J.Z."/>
            <person name="Mitchell T.K."/>
            <person name="Okubara P.A."/>
            <person name="Farman M.L."/>
            <person name="Kohn L.M."/>
            <person name="Birren B."/>
            <person name="Ma L.-J."/>
            <person name="Dean R.A."/>
        </authorList>
    </citation>
    <scope>NUCLEOTIDE SEQUENCE</scope>
    <source>
        <strain evidence="3">R3-111a-1</strain>
    </source>
</reference>
<dbReference type="EnsemblFungi" id="EJT68904">
    <property type="protein sequence ID" value="EJT68904"/>
    <property type="gene ID" value="GGTG_13497"/>
</dbReference>
<reference evidence="4" key="1">
    <citation type="submission" date="2010-07" db="EMBL/GenBank/DDBJ databases">
        <title>The genome sequence of Gaeumannomyces graminis var. tritici strain R3-111a-1.</title>
        <authorList>
            <consortium name="The Broad Institute Genome Sequencing Platform"/>
            <person name="Ma L.-J."/>
            <person name="Dead R."/>
            <person name="Young S."/>
            <person name="Zeng Q."/>
            <person name="Koehrsen M."/>
            <person name="Alvarado L."/>
            <person name="Berlin A."/>
            <person name="Chapman S.B."/>
            <person name="Chen Z."/>
            <person name="Freedman E."/>
            <person name="Gellesch M."/>
            <person name="Goldberg J."/>
            <person name="Griggs A."/>
            <person name="Gujja S."/>
            <person name="Heilman E.R."/>
            <person name="Heiman D."/>
            <person name="Hepburn T."/>
            <person name="Howarth C."/>
            <person name="Jen D."/>
            <person name="Larson L."/>
            <person name="Mehta T."/>
            <person name="Neiman D."/>
            <person name="Pearson M."/>
            <person name="Roberts A."/>
            <person name="Saif S."/>
            <person name="Shea T."/>
            <person name="Shenoy N."/>
            <person name="Sisk P."/>
            <person name="Stolte C."/>
            <person name="Sykes S."/>
            <person name="Walk T."/>
            <person name="White J."/>
            <person name="Yandava C."/>
            <person name="Haas B."/>
            <person name="Nusbaum C."/>
            <person name="Birren B."/>
        </authorList>
    </citation>
    <scope>NUCLEOTIDE SEQUENCE [LARGE SCALE GENOMIC DNA]</scope>
    <source>
        <strain evidence="4">R3-111a-1</strain>
    </source>
</reference>
<feature type="region of interest" description="Disordered" evidence="1">
    <location>
        <begin position="433"/>
        <end position="469"/>
    </location>
</feature>
<evidence type="ECO:0000313" key="3">
    <source>
        <dbReference type="EnsemblFungi" id="EJT68904"/>
    </source>
</evidence>
<feature type="compositionally biased region" description="Basic and acidic residues" evidence="1">
    <location>
        <begin position="507"/>
        <end position="519"/>
    </location>
</feature>
<dbReference type="STRING" id="644352.J3PJ15"/>
<evidence type="ECO:0000313" key="2">
    <source>
        <dbReference type="EMBL" id="EJT68904.1"/>
    </source>
</evidence>
<gene>
    <name evidence="3" type="primary">20353955</name>
    <name evidence="2" type="ORF">GGTG_13497</name>
</gene>
<feature type="compositionally biased region" description="Basic and acidic residues" evidence="1">
    <location>
        <begin position="530"/>
        <end position="543"/>
    </location>
</feature>
<feature type="compositionally biased region" description="Basic and acidic residues" evidence="1">
    <location>
        <begin position="453"/>
        <end position="466"/>
    </location>
</feature>
<feature type="compositionally biased region" description="Acidic residues" evidence="1">
    <location>
        <begin position="139"/>
        <end position="174"/>
    </location>
</feature>
<dbReference type="VEuPathDB" id="FungiDB:GGTG_13497"/>
<feature type="region of interest" description="Disordered" evidence="1">
    <location>
        <begin position="53"/>
        <end position="232"/>
    </location>
</feature>
<feature type="compositionally biased region" description="Basic and acidic residues" evidence="1">
    <location>
        <begin position="53"/>
        <end position="71"/>
    </location>
</feature>
<protein>
    <submittedName>
        <fullName evidence="2 3">Uncharacterized protein</fullName>
    </submittedName>
</protein>
<keyword evidence="4" id="KW-1185">Reference proteome</keyword>
<feature type="region of interest" description="Disordered" evidence="1">
    <location>
        <begin position="501"/>
        <end position="560"/>
    </location>
</feature>
<feature type="compositionally biased region" description="Basic and acidic residues" evidence="1">
    <location>
        <begin position="551"/>
        <end position="560"/>
    </location>
</feature>
<organism evidence="2">
    <name type="scientific">Gaeumannomyces tritici (strain R3-111a-1)</name>
    <name type="common">Wheat and barley take-all root rot fungus</name>
    <name type="synonym">Gaeumannomyces graminis var. tritici</name>
    <dbReference type="NCBI Taxonomy" id="644352"/>
    <lineage>
        <taxon>Eukaryota</taxon>
        <taxon>Fungi</taxon>
        <taxon>Dikarya</taxon>
        <taxon>Ascomycota</taxon>
        <taxon>Pezizomycotina</taxon>
        <taxon>Sordariomycetes</taxon>
        <taxon>Sordariomycetidae</taxon>
        <taxon>Magnaporthales</taxon>
        <taxon>Magnaporthaceae</taxon>
        <taxon>Gaeumannomyces</taxon>
    </lineage>
</organism>
<dbReference type="GeneID" id="20353955"/>
<feature type="region of interest" description="Disordered" evidence="1">
    <location>
        <begin position="391"/>
        <end position="418"/>
    </location>
</feature>
<name>J3PJ15_GAET3</name>
<dbReference type="Proteomes" id="UP000006039">
    <property type="component" value="Unassembled WGS sequence"/>
</dbReference>
<feature type="compositionally biased region" description="Basic and acidic residues" evidence="1">
    <location>
        <begin position="103"/>
        <end position="117"/>
    </location>
</feature>
<feature type="compositionally biased region" description="Basic and acidic residues" evidence="1">
    <location>
        <begin position="125"/>
        <end position="138"/>
    </location>
</feature>
<evidence type="ECO:0000313" key="4">
    <source>
        <dbReference type="Proteomes" id="UP000006039"/>
    </source>
</evidence>
<reference evidence="3" key="5">
    <citation type="submission" date="2018-04" db="UniProtKB">
        <authorList>
            <consortium name="EnsemblFungi"/>
        </authorList>
    </citation>
    <scope>IDENTIFICATION</scope>
    <source>
        <strain evidence="3">R3-111a-1</strain>
    </source>
</reference>
<reference evidence="2" key="2">
    <citation type="submission" date="2010-07" db="EMBL/GenBank/DDBJ databases">
        <authorList>
            <consortium name="The Broad Institute Genome Sequencing Platform"/>
            <consortium name="Broad Institute Genome Sequencing Center for Infectious Disease"/>
            <person name="Ma L.-J."/>
            <person name="Dead R."/>
            <person name="Young S."/>
            <person name="Zeng Q."/>
            <person name="Koehrsen M."/>
            <person name="Alvarado L."/>
            <person name="Berlin A."/>
            <person name="Chapman S.B."/>
            <person name="Chen Z."/>
            <person name="Freedman E."/>
            <person name="Gellesch M."/>
            <person name="Goldberg J."/>
            <person name="Griggs A."/>
            <person name="Gujja S."/>
            <person name="Heilman E.R."/>
            <person name="Heiman D."/>
            <person name="Hepburn T."/>
            <person name="Howarth C."/>
            <person name="Jen D."/>
            <person name="Larson L."/>
            <person name="Mehta T."/>
            <person name="Neiman D."/>
            <person name="Pearson M."/>
            <person name="Roberts A."/>
            <person name="Saif S."/>
            <person name="Shea T."/>
            <person name="Shenoy N."/>
            <person name="Sisk P."/>
            <person name="Stolte C."/>
            <person name="Sykes S."/>
            <person name="Walk T."/>
            <person name="White J."/>
            <person name="Yandava C."/>
            <person name="Haas B."/>
            <person name="Nusbaum C."/>
            <person name="Birren B."/>
        </authorList>
    </citation>
    <scope>NUCLEOTIDE SEQUENCE</scope>
    <source>
        <strain evidence="2">R3-111a-1</strain>
    </source>
</reference>
<dbReference type="RefSeq" id="XP_009229667.1">
    <property type="nucleotide sequence ID" value="XM_009231403.1"/>
</dbReference>
<evidence type="ECO:0000256" key="1">
    <source>
        <dbReference type="SAM" id="MobiDB-lite"/>
    </source>
</evidence>